<dbReference type="GO" id="GO:0016887">
    <property type="term" value="F:ATP hydrolysis activity"/>
    <property type="evidence" value="ECO:0007669"/>
    <property type="project" value="InterPro"/>
</dbReference>
<dbReference type="InterPro" id="IPR038718">
    <property type="entry name" value="SNF2-like_sf"/>
</dbReference>
<dbReference type="InterPro" id="IPR049730">
    <property type="entry name" value="SNF2/RAD54-like_C"/>
</dbReference>
<dbReference type="InterPro" id="IPR014001">
    <property type="entry name" value="Helicase_ATP-bd"/>
</dbReference>
<dbReference type="InterPro" id="IPR044574">
    <property type="entry name" value="ARIP4-like"/>
</dbReference>
<accession>A0A9W3BRB7</accession>
<evidence type="ECO:0000256" key="7">
    <source>
        <dbReference type="ARBA" id="ARBA00022771"/>
    </source>
</evidence>
<evidence type="ECO:0000256" key="15">
    <source>
        <dbReference type="ARBA" id="ARBA00031106"/>
    </source>
</evidence>
<dbReference type="Gene3D" id="3.40.50.10810">
    <property type="entry name" value="Tandem AAA-ATPase domain"/>
    <property type="match status" value="1"/>
</dbReference>
<gene>
    <name evidence="22" type="primary">LOC108858545</name>
</gene>
<dbReference type="Pfam" id="PF00176">
    <property type="entry name" value="SNF2-rel_dom"/>
    <property type="match status" value="1"/>
</dbReference>
<keyword evidence="16" id="KW-0175">Coiled coil</keyword>
<dbReference type="PANTHER" id="PTHR45797:SF1">
    <property type="entry name" value="HELICASE ARIP4"/>
    <property type="match status" value="1"/>
</dbReference>
<keyword evidence="9" id="KW-0347">Helicase</keyword>
<evidence type="ECO:0000313" key="21">
    <source>
        <dbReference type="Proteomes" id="UP000504610"/>
    </source>
</evidence>
<evidence type="ECO:0000259" key="19">
    <source>
        <dbReference type="PROSITE" id="PS51194"/>
    </source>
</evidence>
<comment type="subcellular location">
    <subcellularLocation>
        <location evidence="2">Chromosome</location>
        <location evidence="2">Telomere</location>
    </subcellularLocation>
    <subcellularLocation>
        <location evidence="1">Nucleus</location>
    </subcellularLocation>
</comment>
<evidence type="ECO:0000256" key="11">
    <source>
        <dbReference type="ARBA" id="ARBA00022840"/>
    </source>
</evidence>
<dbReference type="InterPro" id="IPR001650">
    <property type="entry name" value="Helicase_C-like"/>
</dbReference>
<dbReference type="GO" id="GO:0005634">
    <property type="term" value="C:nucleus"/>
    <property type="evidence" value="ECO:0007669"/>
    <property type="project" value="UniProtKB-SubCell"/>
</dbReference>
<dbReference type="Proteomes" id="UP000504610">
    <property type="component" value="Chromosome 5"/>
</dbReference>
<reference evidence="21" key="1">
    <citation type="journal article" date="2019" name="Database">
        <title>The radish genome database (RadishGD): an integrated information resource for radish genomics.</title>
        <authorList>
            <person name="Yu H.J."/>
            <person name="Baek S."/>
            <person name="Lee Y.J."/>
            <person name="Cho A."/>
            <person name="Mun J.H."/>
        </authorList>
    </citation>
    <scope>NUCLEOTIDE SEQUENCE [LARGE SCALE GENOMIC DNA]</scope>
    <source>
        <strain evidence="21">cv. WK10039</strain>
    </source>
</reference>
<evidence type="ECO:0000313" key="22">
    <source>
        <dbReference type="RefSeq" id="XP_056841773.1"/>
    </source>
</evidence>
<evidence type="ECO:0000256" key="3">
    <source>
        <dbReference type="ARBA" id="ARBA00007025"/>
    </source>
</evidence>
<dbReference type="SUPFAM" id="SSF52540">
    <property type="entry name" value="P-loop containing nucleoside triphosphate hydrolases"/>
    <property type="match status" value="2"/>
</dbReference>
<dbReference type="KEGG" id="rsz:108858545"/>
<dbReference type="PROSITE" id="PS51192">
    <property type="entry name" value="HELICASE_ATP_BIND_1"/>
    <property type="match status" value="1"/>
</dbReference>
<keyword evidence="7" id="KW-0863">Zinc-finger</keyword>
<feature type="domain" description="Helicase ATP-binding" evidence="18">
    <location>
        <begin position="673"/>
        <end position="856"/>
    </location>
</feature>
<dbReference type="InterPro" id="IPR025766">
    <property type="entry name" value="ADD"/>
</dbReference>
<dbReference type="GO" id="GO:0004386">
    <property type="term" value="F:helicase activity"/>
    <property type="evidence" value="ECO:0007669"/>
    <property type="project" value="UniProtKB-KW"/>
</dbReference>
<evidence type="ECO:0000256" key="1">
    <source>
        <dbReference type="ARBA" id="ARBA00004123"/>
    </source>
</evidence>
<dbReference type="SMART" id="SM00490">
    <property type="entry name" value="HELICc"/>
    <property type="match status" value="1"/>
</dbReference>
<keyword evidence="14" id="KW-0539">Nucleus</keyword>
<keyword evidence="11" id="KW-0067">ATP-binding</keyword>
<keyword evidence="13" id="KW-0238">DNA-binding</keyword>
<dbReference type="GeneID" id="108858545"/>
<protein>
    <recommendedName>
        <fullName evidence="15">ATP-dependent helicase ATRX</fullName>
    </recommendedName>
</protein>
<keyword evidence="10" id="KW-0862">Zinc</keyword>
<dbReference type="SMART" id="SM00487">
    <property type="entry name" value="DEXDc"/>
    <property type="match status" value="1"/>
</dbReference>
<evidence type="ECO:0000256" key="10">
    <source>
        <dbReference type="ARBA" id="ARBA00022833"/>
    </source>
</evidence>
<dbReference type="GO" id="GO:0000781">
    <property type="term" value="C:chromosome, telomeric region"/>
    <property type="evidence" value="ECO:0007669"/>
    <property type="project" value="UniProtKB-SubCell"/>
</dbReference>
<dbReference type="InterPro" id="IPR000330">
    <property type="entry name" value="SNF2_N"/>
</dbReference>
<dbReference type="GO" id="GO:0008270">
    <property type="term" value="F:zinc ion binding"/>
    <property type="evidence" value="ECO:0007669"/>
    <property type="project" value="UniProtKB-KW"/>
</dbReference>
<reference evidence="22" key="2">
    <citation type="submission" date="2025-08" db="UniProtKB">
        <authorList>
            <consortium name="RefSeq"/>
        </authorList>
    </citation>
    <scope>IDENTIFICATION</scope>
    <source>
        <tissue evidence="22">Leaf</tissue>
    </source>
</reference>
<organism evidence="21 22">
    <name type="scientific">Raphanus sativus</name>
    <name type="common">Radish</name>
    <name type="synonym">Raphanus raphanistrum var. sativus</name>
    <dbReference type="NCBI Taxonomy" id="3726"/>
    <lineage>
        <taxon>Eukaryota</taxon>
        <taxon>Viridiplantae</taxon>
        <taxon>Streptophyta</taxon>
        <taxon>Embryophyta</taxon>
        <taxon>Tracheophyta</taxon>
        <taxon>Spermatophyta</taxon>
        <taxon>Magnoliopsida</taxon>
        <taxon>eudicotyledons</taxon>
        <taxon>Gunneridae</taxon>
        <taxon>Pentapetalae</taxon>
        <taxon>rosids</taxon>
        <taxon>malvids</taxon>
        <taxon>Brassicales</taxon>
        <taxon>Brassicaceae</taxon>
        <taxon>Brassiceae</taxon>
        <taxon>Raphanus</taxon>
    </lineage>
</organism>
<evidence type="ECO:0000256" key="2">
    <source>
        <dbReference type="ARBA" id="ARBA00004574"/>
    </source>
</evidence>
<dbReference type="CDD" id="cd18793">
    <property type="entry name" value="SF2_C_SNF"/>
    <property type="match status" value="1"/>
</dbReference>
<dbReference type="PANTHER" id="PTHR45797">
    <property type="entry name" value="RAD54-LIKE"/>
    <property type="match status" value="1"/>
</dbReference>
<feature type="domain" description="Helicase C-terminal" evidence="19">
    <location>
        <begin position="1052"/>
        <end position="1220"/>
    </location>
</feature>
<evidence type="ECO:0000256" key="17">
    <source>
        <dbReference type="SAM" id="MobiDB-lite"/>
    </source>
</evidence>
<keyword evidence="8" id="KW-0378">Hydrolase</keyword>
<evidence type="ECO:0000256" key="8">
    <source>
        <dbReference type="ARBA" id="ARBA00022801"/>
    </source>
</evidence>
<feature type="coiled-coil region" evidence="16">
    <location>
        <begin position="68"/>
        <end position="95"/>
    </location>
</feature>
<proteinExistence type="inferred from homology"/>
<dbReference type="Pfam" id="PF00271">
    <property type="entry name" value="Helicase_C"/>
    <property type="match status" value="1"/>
</dbReference>
<dbReference type="GO" id="GO:0005524">
    <property type="term" value="F:ATP binding"/>
    <property type="evidence" value="ECO:0007669"/>
    <property type="project" value="UniProtKB-KW"/>
</dbReference>
<keyword evidence="12" id="KW-0779">Telomere</keyword>
<feature type="compositionally biased region" description="Acidic residues" evidence="17">
    <location>
        <begin position="14"/>
        <end position="32"/>
    </location>
</feature>
<dbReference type="GO" id="GO:0003677">
    <property type="term" value="F:DNA binding"/>
    <property type="evidence" value="ECO:0007669"/>
    <property type="project" value="UniProtKB-KW"/>
</dbReference>
<evidence type="ECO:0000256" key="14">
    <source>
        <dbReference type="ARBA" id="ARBA00023242"/>
    </source>
</evidence>
<dbReference type="OrthoDB" id="2020972at2759"/>
<evidence type="ECO:0000259" key="20">
    <source>
        <dbReference type="PROSITE" id="PS51533"/>
    </source>
</evidence>
<keyword evidence="21" id="KW-1185">Reference proteome</keyword>
<name>A0A9W3BRB7_RAPSA</name>
<keyword evidence="6" id="KW-0547">Nucleotide-binding</keyword>
<dbReference type="CDD" id="cd11726">
    <property type="entry name" value="ADDz_ATRX"/>
    <property type="match status" value="1"/>
</dbReference>
<evidence type="ECO:0000256" key="12">
    <source>
        <dbReference type="ARBA" id="ARBA00022895"/>
    </source>
</evidence>
<dbReference type="InterPro" id="IPR027417">
    <property type="entry name" value="P-loop_NTPase"/>
</dbReference>
<feature type="region of interest" description="Disordered" evidence="17">
    <location>
        <begin position="978"/>
        <end position="1001"/>
    </location>
</feature>
<comment type="similarity">
    <text evidence="3">Belongs to the SNF2/RAD54 helicase family.</text>
</comment>
<dbReference type="PROSITE" id="PS51533">
    <property type="entry name" value="ADD"/>
    <property type="match status" value="1"/>
</dbReference>
<evidence type="ECO:0000256" key="5">
    <source>
        <dbReference type="ARBA" id="ARBA00022723"/>
    </source>
</evidence>
<keyword evidence="5" id="KW-0479">Metal-binding</keyword>
<dbReference type="PROSITE" id="PS51194">
    <property type="entry name" value="HELICASE_CTER"/>
    <property type="match status" value="1"/>
</dbReference>
<feature type="region of interest" description="Disordered" evidence="17">
    <location>
        <begin position="1"/>
        <end position="32"/>
    </location>
</feature>
<sequence>MDIREVERGRIEDIMEMQDDQQMEENNNQDEEMQDVNTRFETSFPLLDNVLRYDDELDLEKHLSKEELEDWVAELAGVEIEADEAQEALENESLAKVEGEVKEESALRLRSDEMMTFRGKWEAHLDNLEIESANSLEQLDGASVELPKLHKMIESQVPKGCYSESSKRRDHWVGTQATKETVESLANAETFLHTHRPVQKRHGKLLEEGASVFLDKKSADDGFKECVAGPSEPDRSSHNNIFTGKKDDAVSFGSKNWASVYSANTPQKAAAMGLEFPGVNEVEGIGEIDVDLAGTFFGAAIENERALALAEEQKKNYMRVNEEDDINIDRELQLRLNRKRRSKQVMRDTEENSDDDSAYLDENPTISNLAEDQVKCPETSTQFQNNEVNKEENGNLSNSNVVTITDLNADTMRDDSQNTPSNFKCTACNNVAVEVHTHPLLQVIVCMDCKRSIEERLAKVHAGNDDSLERYCEWCGHIADLIDCHSCEKHFCASCIKRNIGDECLSEAQSYGRVCCCCAPISLQRLTLELEKATGVNKSSSDIADVNVATRYYHLFKKKKNKKKIRLITDDAELGKDTKGKKAIEKEQQKRPKSFPFSTRYRTYSSLSNGKNVLRGAEALGDAHTGYIVNVFRETGEEVVRIPPSISAQLKDHQVTGIRFMWENIVQSINSIIKYGDKGHGCILAHTMGLGKTFQVIAFLYTAMRCVDLGFKTALIVTPVNVLHNWRNEFMKWMPSEVNPLGIFMLEDVSREMRLDLLMEWRSKGGVLLLGYATFRNLSLGKGMKDINAAREIYNALRDGPDILVCDEAHTIKNTGPDTTKALKQVKCQRRIALTGSPLQNNIMEYYCMVDIVREGFLGSSTEFRNRFQNPIESGKNMNSTAEDVKIMNRSSHILYEKLKGFVQRMDMNVMKNDLPPKTVFVISVELSPLQRKLYKRFLDRYGISDGRTDERMRENFFSAYQVLAQILNHPGILPKLSREGSKGGGRASIVNIPDDSSSDENVDCNMDVGEKQRTMNGSQDEVDGYLQEDWWVDLLDKTHYKEPGYSGKIVLLLDILSMCADVDDKAIVFSQSIQTLDLIELYLSRLRRDGTRGKYWEKGSDWYRIDGKIESSERQMLVDKFNEPENKRVKCTLISTRAGSLGINLYAANRVIIVDGSWNPTYDLQAIDRAWSYGQKKPVFAYRLMARGTIEENIYKRQVTKEGLAARVVDRNISKEEMLQLFEFDEAVDGQNTSLEQKVGCCSDKLMENLLERHNPNWISSFHEHEALLKENEAEKLKTVEEVQHVPVEKLKKVEEVQHVPVVVQQKPSPSPQTKPPRLPKRFNRSRFVRRNCTRTAHKRTIISQRRKVGSSTICGECGLALTWDDLTPARATKIDYF</sequence>
<evidence type="ECO:0000256" key="6">
    <source>
        <dbReference type="ARBA" id="ARBA00022741"/>
    </source>
</evidence>
<dbReference type="Gene3D" id="3.40.50.300">
    <property type="entry name" value="P-loop containing nucleotide triphosphate hydrolases"/>
    <property type="match status" value="1"/>
</dbReference>
<evidence type="ECO:0000256" key="9">
    <source>
        <dbReference type="ARBA" id="ARBA00022806"/>
    </source>
</evidence>
<feature type="region of interest" description="Disordered" evidence="17">
    <location>
        <begin position="340"/>
        <end position="361"/>
    </location>
</feature>
<evidence type="ECO:0000259" key="18">
    <source>
        <dbReference type="PROSITE" id="PS51192"/>
    </source>
</evidence>
<feature type="domain" description="PHD-type" evidence="20">
    <location>
        <begin position="413"/>
        <end position="546"/>
    </location>
</feature>
<evidence type="ECO:0000256" key="16">
    <source>
        <dbReference type="SAM" id="Coils"/>
    </source>
</evidence>
<feature type="compositionally biased region" description="Basic and acidic residues" evidence="17">
    <location>
        <begin position="1"/>
        <end position="13"/>
    </location>
</feature>
<evidence type="ECO:0000256" key="4">
    <source>
        <dbReference type="ARBA" id="ARBA00022454"/>
    </source>
</evidence>
<keyword evidence="4" id="KW-0158">Chromosome</keyword>
<dbReference type="RefSeq" id="XP_056841773.1">
    <property type="nucleotide sequence ID" value="XM_056985793.1"/>
</dbReference>
<evidence type="ECO:0000256" key="13">
    <source>
        <dbReference type="ARBA" id="ARBA00023125"/>
    </source>
</evidence>